<evidence type="ECO:0000259" key="3">
    <source>
        <dbReference type="PROSITE" id="PS50056"/>
    </source>
</evidence>
<dbReference type="OrthoDB" id="266663at2759"/>
<feature type="compositionally biased region" description="Basic and acidic residues" evidence="2">
    <location>
        <begin position="328"/>
        <end position="339"/>
    </location>
</feature>
<evidence type="ECO:0000313" key="5">
    <source>
        <dbReference type="Proteomes" id="UP000324748"/>
    </source>
</evidence>
<dbReference type="InterPro" id="IPR057023">
    <property type="entry name" value="PTP-SAK"/>
</dbReference>
<name>A0A5B0QSD1_PUCGR</name>
<feature type="compositionally biased region" description="Polar residues" evidence="2">
    <location>
        <begin position="227"/>
        <end position="236"/>
    </location>
</feature>
<dbReference type="PANTHER" id="PTHR23339">
    <property type="entry name" value="TYROSINE SPECIFIC PROTEIN PHOSPHATASE AND DUAL SPECIFICITY PROTEIN PHOSPHATASE"/>
    <property type="match status" value="1"/>
</dbReference>
<feature type="region of interest" description="Disordered" evidence="2">
    <location>
        <begin position="324"/>
        <end position="352"/>
    </location>
</feature>
<gene>
    <name evidence="4" type="ORF">PGT21_003323</name>
</gene>
<feature type="region of interest" description="Disordered" evidence="2">
    <location>
        <begin position="95"/>
        <end position="250"/>
    </location>
</feature>
<dbReference type="EMBL" id="VSWC01000003">
    <property type="protein sequence ID" value="KAA1116171.1"/>
    <property type="molecule type" value="Genomic_DNA"/>
</dbReference>
<proteinExistence type="predicted"/>
<dbReference type="InterPro" id="IPR050561">
    <property type="entry name" value="PTP"/>
</dbReference>
<dbReference type="PROSITE" id="PS50056">
    <property type="entry name" value="TYR_PHOSPHATASE_2"/>
    <property type="match status" value="1"/>
</dbReference>
<dbReference type="InterPro" id="IPR029021">
    <property type="entry name" value="Prot-tyrosine_phosphatase-like"/>
</dbReference>
<accession>A0A5B0QSD1</accession>
<comment type="caution">
    <text evidence="4">The sequence shown here is derived from an EMBL/GenBank/DDBJ whole genome shotgun (WGS) entry which is preliminary data.</text>
</comment>
<feature type="compositionally biased region" description="Low complexity" evidence="2">
    <location>
        <begin position="178"/>
        <end position="195"/>
    </location>
</feature>
<dbReference type="Proteomes" id="UP000324748">
    <property type="component" value="Unassembled WGS sequence"/>
</dbReference>
<keyword evidence="5" id="KW-1185">Reference proteome</keyword>
<evidence type="ECO:0000256" key="1">
    <source>
        <dbReference type="ARBA" id="ARBA00022801"/>
    </source>
</evidence>
<feature type="compositionally biased region" description="Basic residues" evidence="2">
    <location>
        <begin position="109"/>
        <end position="127"/>
    </location>
</feature>
<dbReference type="AlphaFoldDB" id="A0A5B0QSD1"/>
<organism evidence="4 5">
    <name type="scientific">Puccinia graminis f. sp. tritici</name>
    <dbReference type="NCBI Taxonomy" id="56615"/>
    <lineage>
        <taxon>Eukaryota</taxon>
        <taxon>Fungi</taxon>
        <taxon>Dikarya</taxon>
        <taxon>Basidiomycota</taxon>
        <taxon>Pucciniomycotina</taxon>
        <taxon>Pucciniomycetes</taxon>
        <taxon>Pucciniales</taxon>
        <taxon>Pucciniaceae</taxon>
        <taxon>Puccinia</taxon>
    </lineage>
</organism>
<reference evidence="4 5" key="1">
    <citation type="submission" date="2019-05" db="EMBL/GenBank/DDBJ databases">
        <title>Emergence of the Ug99 lineage of the wheat stem rust pathogen through somatic hybridization.</title>
        <authorList>
            <person name="Li F."/>
            <person name="Upadhyaya N.M."/>
            <person name="Sperschneider J."/>
            <person name="Matny O."/>
            <person name="Nguyen-Phuc H."/>
            <person name="Mago R."/>
            <person name="Raley C."/>
            <person name="Miller M.E."/>
            <person name="Silverstein K.A.T."/>
            <person name="Henningsen E."/>
            <person name="Hirsch C.D."/>
            <person name="Visser B."/>
            <person name="Pretorius Z.A."/>
            <person name="Steffenson B.J."/>
            <person name="Schwessinger B."/>
            <person name="Dodds P.N."/>
            <person name="Figueroa M."/>
        </authorList>
    </citation>
    <scope>NUCLEOTIDE SEQUENCE [LARGE SCALE GENOMIC DNA]</scope>
    <source>
        <strain evidence="4">21-0</strain>
    </source>
</reference>
<dbReference type="SUPFAM" id="SSF52799">
    <property type="entry name" value="(Phosphotyrosine protein) phosphatases II"/>
    <property type="match status" value="1"/>
</dbReference>
<dbReference type="Gene3D" id="3.90.190.10">
    <property type="entry name" value="Protein tyrosine phosphatase superfamily"/>
    <property type="match status" value="1"/>
</dbReference>
<dbReference type="Pfam" id="PF22784">
    <property type="entry name" value="PTP-SAK"/>
    <property type="match status" value="1"/>
</dbReference>
<sequence>MNNQQQQQQQTSLSGGQKYSMMVNQPSQQLHPIQHYLINRLSTTEQLSPNHFIKALPSPSPLVTPEMGERLCRMSSQHHLSDYNRFKRTPHPIQINQQQQLQQQQQPSKPHRQHRHHHNHHHHHHHQSQQQQQLPPLESLPIPTTTLLPLINQNPTLDHSSNQHGPDPILKQPNPLSAIPQPEEPIQPAQNENPQQPHPDQNSTRNIPLPPAQTDSENLSPVDPNLTGPSSDQQSHPPTTVPNGTPTPNHLLVKVQSVKTSQTHPMNISPVIPPELTSGLLYMLKTANHRAGSNKLPIDLYDLTSLEPEKAIEAFWQYHHQRVTNTQNRDEQAGGRREGSSSSSGEVVGGGGEELKLGNLLLSSCPGKKVRMNETAAQRQATGNHRSPICRDLKSDLSRAHSIGIRAIICCLDDEELEYLGSPWPDYSRISLECGLSVIRIPIAEGFAPQKGIKEVNEVLDQVIKTYTTQGIDVLCHCRGGVGRAGLVACCWMLKIGLINKPSLISDPSNHLPTADYHHPNQQAGFTTSNFQDQFHYQSHQHPHQQQQQAPVHDVFSFVDGHQLAPKNSVLGQVEKVIEVIRRRRSPKAIETPQQVHFIIQYANWLDTLAENVDLF</sequence>
<feature type="compositionally biased region" description="Low complexity" evidence="2">
    <location>
        <begin position="95"/>
        <end position="108"/>
    </location>
</feature>
<dbReference type="FunFam" id="3.90.190.10:FF:000191">
    <property type="entry name" value="Uncharacterized protein"/>
    <property type="match status" value="1"/>
</dbReference>
<keyword evidence="1" id="KW-0378">Hydrolase</keyword>
<feature type="compositionally biased region" description="Low complexity" evidence="2">
    <location>
        <begin position="237"/>
        <end position="249"/>
    </location>
</feature>
<evidence type="ECO:0000256" key="2">
    <source>
        <dbReference type="SAM" id="MobiDB-lite"/>
    </source>
</evidence>
<dbReference type="GO" id="GO:0016791">
    <property type="term" value="F:phosphatase activity"/>
    <property type="evidence" value="ECO:0007669"/>
    <property type="project" value="UniProtKB-ARBA"/>
</dbReference>
<feature type="compositionally biased region" description="Low complexity" evidence="2">
    <location>
        <begin position="128"/>
        <end position="157"/>
    </location>
</feature>
<feature type="domain" description="Tyrosine specific protein phosphatases" evidence="3">
    <location>
        <begin position="450"/>
        <end position="495"/>
    </location>
</feature>
<evidence type="ECO:0000313" key="4">
    <source>
        <dbReference type="EMBL" id="KAA1116171.1"/>
    </source>
</evidence>
<dbReference type="InterPro" id="IPR000387">
    <property type="entry name" value="Tyr_Pase_dom"/>
</dbReference>
<protein>
    <recommendedName>
        <fullName evidence="3">Tyrosine specific protein phosphatases domain-containing protein</fullName>
    </recommendedName>
</protein>